<name>A0A2T7P252_POMCA</name>
<keyword evidence="4" id="KW-1185">Reference proteome</keyword>
<keyword evidence="2" id="KW-1133">Transmembrane helix</keyword>
<keyword evidence="2" id="KW-0472">Membrane</keyword>
<comment type="caution">
    <text evidence="3">The sequence shown here is derived from an EMBL/GenBank/DDBJ whole genome shotgun (WGS) entry which is preliminary data.</text>
</comment>
<proteinExistence type="predicted"/>
<sequence length="243" mass="26484">MDGTFREVNILQNVRQVACQHPMNGLVALTLQEAANTRRTVVTNPRLKSCVGNITYHGCFFKDTAVEVKVLIDVPQEELTTFICTATIDSQHGTDIKTVGSVNVTNTDKPLDSKSSSDESVDKHGKKLQNHQTSQEECAGNSTAGLTVVVVLTVIFGVISIVLCVLYLRARNRIISTTAPSLEVSEVHVQQVKQVSQCQPSHLPPPEVRAPDAPVNGLQPWGQLDNEISALRPNPRMCLVPGR</sequence>
<feature type="compositionally biased region" description="Basic and acidic residues" evidence="1">
    <location>
        <begin position="109"/>
        <end position="123"/>
    </location>
</feature>
<accession>A0A2T7P252</accession>
<dbReference type="EMBL" id="PZQS01000007">
    <property type="protein sequence ID" value="PVD27499.1"/>
    <property type="molecule type" value="Genomic_DNA"/>
</dbReference>
<keyword evidence="2" id="KW-0812">Transmembrane</keyword>
<protein>
    <submittedName>
        <fullName evidence="3">Uncharacterized protein</fullName>
    </submittedName>
</protein>
<evidence type="ECO:0000313" key="4">
    <source>
        <dbReference type="Proteomes" id="UP000245119"/>
    </source>
</evidence>
<evidence type="ECO:0000256" key="1">
    <source>
        <dbReference type="SAM" id="MobiDB-lite"/>
    </source>
</evidence>
<evidence type="ECO:0000256" key="2">
    <source>
        <dbReference type="SAM" id="Phobius"/>
    </source>
</evidence>
<feature type="transmembrane region" description="Helical" evidence="2">
    <location>
        <begin position="144"/>
        <end position="168"/>
    </location>
</feature>
<dbReference type="Proteomes" id="UP000245119">
    <property type="component" value="Linkage Group LG7"/>
</dbReference>
<reference evidence="3 4" key="1">
    <citation type="submission" date="2018-04" db="EMBL/GenBank/DDBJ databases">
        <title>The genome of golden apple snail Pomacea canaliculata provides insight into stress tolerance and invasive adaptation.</title>
        <authorList>
            <person name="Liu C."/>
            <person name="Liu B."/>
            <person name="Ren Y."/>
            <person name="Zhang Y."/>
            <person name="Wang H."/>
            <person name="Li S."/>
            <person name="Jiang F."/>
            <person name="Yin L."/>
            <person name="Zhang G."/>
            <person name="Qian W."/>
            <person name="Fan W."/>
        </authorList>
    </citation>
    <scope>NUCLEOTIDE SEQUENCE [LARGE SCALE GENOMIC DNA]</scope>
    <source>
        <strain evidence="3">SZHN2017</strain>
        <tissue evidence="3">Muscle</tissue>
    </source>
</reference>
<dbReference type="AlphaFoldDB" id="A0A2T7P252"/>
<organism evidence="3 4">
    <name type="scientific">Pomacea canaliculata</name>
    <name type="common">Golden apple snail</name>
    <dbReference type="NCBI Taxonomy" id="400727"/>
    <lineage>
        <taxon>Eukaryota</taxon>
        <taxon>Metazoa</taxon>
        <taxon>Spiralia</taxon>
        <taxon>Lophotrochozoa</taxon>
        <taxon>Mollusca</taxon>
        <taxon>Gastropoda</taxon>
        <taxon>Caenogastropoda</taxon>
        <taxon>Architaenioglossa</taxon>
        <taxon>Ampullarioidea</taxon>
        <taxon>Ampullariidae</taxon>
        <taxon>Pomacea</taxon>
    </lineage>
</organism>
<feature type="region of interest" description="Disordered" evidence="1">
    <location>
        <begin position="101"/>
        <end position="136"/>
    </location>
</feature>
<evidence type="ECO:0000313" key="3">
    <source>
        <dbReference type="EMBL" id="PVD27499.1"/>
    </source>
</evidence>
<gene>
    <name evidence="3" type="ORF">C0Q70_12660</name>
</gene>